<dbReference type="InterPro" id="IPR036397">
    <property type="entry name" value="RNaseH_sf"/>
</dbReference>
<dbReference type="EMBL" id="BGPR01000037">
    <property type="protein sequence ID" value="GBL84427.1"/>
    <property type="molecule type" value="Genomic_DNA"/>
</dbReference>
<proteinExistence type="predicted"/>
<name>A0A4Y2AY07_ARAVE</name>
<dbReference type="GO" id="GO:0003676">
    <property type="term" value="F:nucleic acid binding"/>
    <property type="evidence" value="ECO:0007669"/>
    <property type="project" value="InterPro"/>
</dbReference>
<keyword evidence="2" id="KW-1185">Reference proteome</keyword>
<comment type="caution">
    <text evidence="1">The sequence shown here is derived from an EMBL/GenBank/DDBJ whole genome shotgun (WGS) entry which is preliminary data.</text>
</comment>
<gene>
    <name evidence="1" type="ORF">AVEN_117188_1</name>
</gene>
<evidence type="ECO:0000313" key="1">
    <source>
        <dbReference type="EMBL" id="GBL84427.1"/>
    </source>
</evidence>
<reference evidence="1 2" key="1">
    <citation type="journal article" date="2019" name="Sci. Rep.">
        <title>Orb-weaving spider Araneus ventricosus genome elucidates the spidroin gene catalogue.</title>
        <authorList>
            <person name="Kono N."/>
            <person name="Nakamura H."/>
            <person name="Ohtoshi R."/>
            <person name="Moran D.A.P."/>
            <person name="Shinohara A."/>
            <person name="Yoshida Y."/>
            <person name="Fujiwara M."/>
            <person name="Mori M."/>
            <person name="Tomita M."/>
            <person name="Arakawa K."/>
        </authorList>
    </citation>
    <scope>NUCLEOTIDE SEQUENCE [LARGE SCALE GENOMIC DNA]</scope>
</reference>
<protein>
    <submittedName>
        <fullName evidence="1">Uncharacterized protein</fullName>
    </submittedName>
</protein>
<accession>A0A4Y2AY07</accession>
<dbReference type="AlphaFoldDB" id="A0A4Y2AY07"/>
<organism evidence="1 2">
    <name type="scientific">Araneus ventricosus</name>
    <name type="common">Orbweaver spider</name>
    <name type="synonym">Epeira ventricosa</name>
    <dbReference type="NCBI Taxonomy" id="182803"/>
    <lineage>
        <taxon>Eukaryota</taxon>
        <taxon>Metazoa</taxon>
        <taxon>Ecdysozoa</taxon>
        <taxon>Arthropoda</taxon>
        <taxon>Chelicerata</taxon>
        <taxon>Arachnida</taxon>
        <taxon>Araneae</taxon>
        <taxon>Araneomorphae</taxon>
        <taxon>Entelegynae</taxon>
        <taxon>Araneoidea</taxon>
        <taxon>Araneidae</taxon>
        <taxon>Araneus</taxon>
    </lineage>
</organism>
<dbReference type="Gene3D" id="3.30.420.10">
    <property type="entry name" value="Ribonuclease H-like superfamily/Ribonuclease H"/>
    <property type="match status" value="1"/>
</dbReference>
<evidence type="ECO:0000313" key="2">
    <source>
        <dbReference type="Proteomes" id="UP000499080"/>
    </source>
</evidence>
<sequence>MAGRTDDLAKCELRSVIQFLQAEGWFVENDQCSCLLSDFATTAKKKRTPDLATSDFHIFPELKNLLERRSFQNNEELQSNIKAHLTSLAATFLLSRIRSIQTESIVIIKKFELEILTNLHVLDLPESEKHNFGIMSVCLGVCVCL</sequence>
<dbReference type="Proteomes" id="UP000499080">
    <property type="component" value="Unassembled WGS sequence"/>
</dbReference>